<dbReference type="AlphaFoldDB" id="A0AAV1WTU5"/>
<reference evidence="1 2" key="1">
    <citation type="submission" date="2024-03" db="EMBL/GenBank/DDBJ databases">
        <authorList>
            <person name="Martinez-Hernandez J."/>
        </authorList>
    </citation>
    <scope>NUCLEOTIDE SEQUENCE [LARGE SCALE GENOMIC DNA]</scope>
</reference>
<evidence type="ECO:0000313" key="1">
    <source>
        <dbReference type="EMBL" id="CAL0312733.1"/>
    </source>
</evidence>
<proteinExistence type="predicted"/>
<sequence length="110" mass="12472">MASEDSTQAKMDANLISKRTPHNYIYQGRHETGIRTNKKRKVCKCGIANTLRNGKTSKGDVPTEPIITSQHTEHVSWFSETRARKAAVSLRGQSNNEHSIFNQVVTYWLI</sequence>
<accession>A0AAV1WTU5</accession>
<protein>
    <submittedName>
        <fullName evidence="1">Uncharacterized protein</fullName>
    </submittedName>
</protein>
<organism evidence="1 2">
    <name type="scientific">Lupinus luteus</name>
    <name type="common">European yellow lupine</name>
    <dbReference type="NCBI Taxonomy" id="3873"/>
    <lineage>
        <taxon>Eukaryota</taxon>
        <taxon>Viridiplantae</taxon>
        <taxon>Streptophyta</taxon>
        <taxon>Embryophyta</taxon>
        <taxon>Tracheophyta</taxon>
        <taxon>Spermatophyta</taxon>
        <taxon>Magnoliopsida</taxon>
        <taxon>eudicotyledons</taxon>
        <taxon>Gunneridae</taxon>
        <taxon>Pentapetalae</taxon>
        <taxon>rosids</taxon>
        <taxon>fabids</taxon>
        <taxon>Fabales</taxon>
        <taxon>Fabaceae</taxon>
        <taxon>Papilionoideae</taxon>
        <taxon>50 kb inversion clade</taxon>
        <taxon>genistoids sensu lato</taxon>
        <taxon>core genistoids</taxon>
        <taxon>Genisteae</taxon>
        <taxon>Lupinus</taxon>
    </lineage>
</organism>
<dbReference type="EMBL" id="CAXHTB010000009">
    <property type="protein sequence ID" value="CAL0312733.1"/>
    <property type="molecule type" value="Genomic_DNA"/>
</dbReference>
<name>A0AAV1WTU5_LUPLU</name>
<evidence type="ECO:0000313" key="2">
    <source>
        <dbReference type="Proteomes" id="UP001497480"/>
    </source>
</evidence>
<keyword evidence="2" id="KW-1185">Reference proteome</keyword>
<dbReference type="Proteomes" id="UP001497480">
    <property type="component" value="Unassembled WGS sequence"/>
</dbReference>
<gene>
    <name evidence="1" type="ORF">LLUT_LOCUS13793</name>
</gene>
<comment type="caution">
    <text evidence="1">The sequence shown here is derived from an EMBL/GenBank/DDBJ whole genome shotgun (WGS) entry which is preliminary data.</text>
</comment>